<accession>A0AAW1K2Q5</accession>
<organism evidence="1 2">
    <name type="scientific">Popillia japonica</name>
    <name type="common">Japanese beetle</name>
    <dbReference type="NCBI Taxonomy" id="7064"/>
    <lineage>
        <taxon>Eukaryota</taxon>
        <taxon>Metazoa</taxon>
        <taxon>Ecdysozoa</taxon>
        <taxon>Arthropoda</taxon>
        <taxon>Hexapoda</taxon>
        <taxon>Insecta</taxon>
        <taxon>Pterygota</taxon>
        <taxon>Neoptera</taxon>
        <taxon>Endopterygota</taxon>
        <taxon>Coleoptera</taxon>
        <taxon>Polyphaga</taxon>
        <taxon>Scarabaeiformia</taxon>
        <taxon>Scarabaeidae</taxon>
        <taxon>Rutelinae</taxon>
        <taxon>Popillia</taxon>
    </lineage>
</organism>
<reference evidence="1 2" key="1">
    <citation type="journal article" date="2024" name="BMC Genomics">
        <title>De novo assembly and annotation of Popillia japonica's genome with initial clues to its potential as an invasive pest.</title>
        <authorList>
            <person name="Cucini C."/>
            <person name="Boschi S."/>
            <person name="Funari R."/>
            <person name="Cardaioli E."/>
            <person name="Iannotti N."/>
            <person name="Marturano G."/>
            <person name="Paoli F."/>
            <person name="Bruttini M."/>
            <person name="Carapelli A."/>
            <person name="Frati F."/>
            <person name="Nardi F."/>
        </authorList>
    </citation>
    <scope>NUCLEOTIDE SEQUENCE [LARGE SCALE GENOMIC DNA]</scope>
    <source>
        <strain evidence="1">DMR45628</strain>
    </source>
</reference>
<dbReference type="EMBL" id="JASPKY010000271">
    <property type="protein sequence ID" value="KAK9711868.1"/>
    <property type="molecule type" value="Genomic_DNA"/>
</dbReference>
<proteinExistence type="predicted"/>
<dbReference type="AlphaFoldDB" id="A0AAW1K2Q5"/>
<sequence>MLEVKEHCAKRLKTQEKKRFKKNCFSTELDKSVKQLWTILMIYGVPEDDRETWEATEIKATDTIKNYIKVDISGADVERAHRIGKKVDNEERPIIGNRRTELAATRAFSFPSFIKNASVIRYYNHYFYSYWKRPLKLHQIIEELEHNADEINVADNIVIFPPENVNEETTDEDCGDEVMVDINNLPGSQLRSEVEVFNNGDELESSQAEYLSSHNFDSEDDLPLSLFIKRFEVVQIPKDTEEMRKIILDNLEDEFPNEEILDESEDEVDNVHIRGEDSSTKCRR</sequence>
<name>A0AAW1K2Q5_POPJA</name>
<protein>
    <submittedName>
        <fullName evidence="1">Uncharacterized protein</fullName>
    </submittedName>
</protein>
<evidence type="ECO:0000313" key="1">
    <source>
        <dbReference type="EMBL" id="KAK9711868.1"/>
    </source>
</evidence>
<gene>
    <name evidence="1" type="ORF">QE152_g25206</name>
</gene>
<evidence type="ECO:0000313" key="2">
    <source>
        <dbReference type="Proteomes" id="UP001458880"/>
    </source>
</evidence>
<comment type="caution">
    <text evidence="1">The sequence shown here is derived from an EMBL/GenBank/DDBJ whole genome shotgun (WGS) entry which is preliminary data.</text>
</comment>
<keyword evidence="2" id="KW-1185">Reference proteome</keyword>
<dbReference type="Proteomes" id="UP001458880">
    <property type="component" value="Unassembled WGS sequence"/>
</dbReference>